<dbReference type="GO" id="GO:1902201">
    <property type="term" value="P:negative regulation of bacterial-type flagellum-dependent cell motility"/>
    <property type="evidence" value="ECO:0007669"/>
    <property type="project" value="UniProtKB-UniRule"/>
</dbReference>
<protein>
    <recommendedName>
        <fullName evidence="1">Surface composition regulator</fullName>
    </recommendedName>
</protein>
<dbReference type="InterPro" id="IPR036745">
    <property type="entry name" value="PolIII_theta_sf"/>
</dbReference>
<evidence type="ECO:0000313" key="2">
    <source>
        <dbReference type="EMBL" id="POY49984.1"/>
    </source>
</evidence>
<comment type="function">
    <text evidence="1">Major determinant of cell surface composition. Negatively regulates motility, adhesion and synthesis of biofilm exopolysaccharides.</text>
</comment>
<proteinExistence type="inferred from homology"/>
<dbReference type="EMBL" id="PDVW01000010">
    <property type="protein sequence ID" value="POY49984.1"/>
    <property type="molecule type" value="Genomic_DNA"/>
</dbReference>
<dbReference type="GO" id="GO:1900191">
    <property type="term" value="P:negative regulation of single-species biofilm formation"/>
    <property type="evidence" value="ECO:0007669"/>
    <property type="project" value="UniProtKB-UniRule"/>
</dbReference>
<accession>A0A855MHP9</accession>
<dbReference type="SUPFAM" id="SSF46575">
    <property type="entry name" value="DNA polymerase III theta subunit-like"/>
    <property type="match status" value="1"/>
</dbReference>
<comment type="caution">
    <text evidence="2">The sequence shown here is derived from an EMBL/GenBank/DDBJ whole genome shotgun (WGS) entry which is preliminary data.</text>
</comment>
<dbReference type="GO" id="GO:0003677">
    <property type="term" value="F:DNA binding"/>
    <property type="evidence" value="ECO:0007669"/>
    <property type="project" value="InterPro"/>
</dbReference>
<dbReference type="HAMAP" id="MF_00525">
    <property type="entry name" value="GlgS"/>
    <property type="match status" value="1"/>
</dbReference>
<dbReference type="GO" id="GO:0006260">
    <property type="term" value="P:DNA replication"/>
    <property type="evidence" value="ECO:0007669"/>
    <property type="project" value="InterPro"/>
</dbReference>
<dbReference type="Gene3D" id="1.20.58.250">
    <property type="entry name" value="DNA polymerase III-theta"/>
    <property type="match status" value="1"/>
</dbReference>
<dbReference type="InterPro" id="IPR015065">
    <property type="entry name" value="GlgS"/>
</dbReference>
<organism evidence="2">
    <name type="scientific">Pectobacterium versatile</name>
    <dbReference type="NCBI Taxonomy" id="2488639"/>
    <lineage>
        <taxon>Bacteria</taxon>
        <taxon>Pseudomonadati</taxon>
        <taxon>Pseudomonadota</taxon>
        <taxon>Gammaproteobacteria</taxon>
        <taxon>Enterobacterales</taxon>
        <taxon>Pectobacteriaceae</taxon>
        <taxon>Pectobacterium</taxon>
    </lineage>
</organism>
<dbReference type="AlphaFoldDB" id="A0A855MHP9"/>
<gene>
    <name evidence="1" type="primary">glgS</name>
    <name evidence="2" type="ORF">F131LOC_02113</name>
</gene>
<dbReference type="GO" id="GO:0003887">
    <property type="term" value="F:DNA-directed DNA polymerase activity"/>
    <property type="evidence" value="ECO:0007669"/>
    <property type="project" value="InterPro"/>
</dbReference>
<name>A0A855MHP9_9GAMM</name>
<reference evidence="2" key="1">
    <citation type="submission" date="2017-12" db="EMBL/GenBank/DDBJ databases">
        <title>First report on the novel genomospecies/subspecies of Pectobacterium carotovorum in Russia.</title>
        <authorList>
            <person name="Shirshikov F.V."/>
            <person name="Miroshnikov K."/>
            <person name="Toshakov S.V."/>
            <person name="Kabanova A.P."/>
            <person name="Barannik A.P."/>
            <person name="Shneider M."/>
            <person name="Ignatov A.N."/>
            <person name="Miroshnikov K.A."/>
        </authorList>
    </citation>
    <scope>NUCLEOTIDE SEQUENCE [LARGE SCALE GENOMIC DNA]</scope>
    <source>
        <strain evidence="2">F131</strain>
    </source>
</reference>
<evidence type="ECO:0000256" key="1">
    <source>
        <dbReference type="HAMAP-Rule" id="MF_00525"/>
    </source>
</evidence>
<sequence>MLPSPAQIATCCIILEPRNQQEGEHVINFEKIILEYSEQYTDFAASTIAFMESQEKKIDADEISRRIPQEKRPFFNERLGHYRDIYRPQQ</sequence>
<comment type="similarity">
    <text evidence="1">Belongs to the GlgS family.</text>
</comment>